<comment type="caution">
    <text evidence="12">The sequence shown here is derived from an EMBL/GenBank/DDBJ whole genome shotgun (WGS) entry which is preliminary data.</text>
</comment>
<evidence type="ECO:0000256" key="7">
    <source>
        <dbReference type="ARBA" id="ARBA00023004"/>
    </source>
</evidence>
<accession>A0A562P8L4</accession>
<dbReference type="Proteomes" id="UP000317122">
    <property type="component" value="Unassembled WGS sequence"/>
</dbReference>
<evidence type="ECO:0000256" key="3">
    <source>
        <dbReference type="ARBA" id="ARBA00022452"/>
    </source>
</evidence>
<dbReference type="GO" id="GO:0015344">
    <property type="term" value="F:siderophore uptake transmembrane transporter activity"/>
    <property type="evidence" value="ECO:0007669"/>
    <property type="project" value="TreeGrafter"/>
</dbReference>
<reference evidence="12 13" key="1">
    <citation type="journal article" date="2015" name="Stand. Genomic Sci.">
        <title>Genomic Encyclopedia of Bacterial and Archaeal Type Strains, Phase III: the genomes of soil and plant-associated and newly described type strains.</title>
        <authorList>
            <person name="Whitman W.B."/>
            <person name="Woyke T."/>
            <person name="Klenk H.P."/>
            <person name="Zhou Y."/>
            <person name="Lilburn T.G."/>
            <person name="Beck B.J."/>
            <person name="De Vos P."/>
            <person name="Vandamme P."/>
            <person name="Eisen J.A."/>
            <person name="Garrity G."/>
            <person name="Hugenholtz P."/>
            <person name="Kyrpides N.C."/>
        </authorList>
    </citation>
    <scope>NUCLEOTIDE SEQUENCE [LARGE SCALE GENOMIC DNA]</scope>
    <source>
        <strain evidence="12 13">CGMCC 1.2546</strain>
    </source>
</reference>
<sequence>MKSNAYRAARNGAIGQGSASFGDNANAVSVPGHTLVDAALRYKKNGWQAALNVSNLFDKTYYSTCFPGSGCIYGEGRVVKGSLSMKF</sequence>
<dbReference type="PANTHER" id="PTHR32552:SF68">
    <property type="entry name" value="FERRICHROME OUTER MEMBRANE TRANSPORTER_PHAGE RECEPTOR"/>
    <property type="match status" value="1"/>
</dbReference>
<dbReference type="PROSITE" id="PS52016">
    <property type="entry name" value="TONB_DEPENDENT_REC_3"/>
    <property type="match status" value="1"/>
</dbReference>
<evidence type="ECO:0000313" key="13">
    <source>
        <dbReference type="Proteomes" id="UP000317122"/>
    </source>
</evidence>
<keyword evidence="9 11" id="KW-0472">Membrane</keyword>
<keyword evidence="7" id="KW-0408">Iron</keyword>
<evidence type="ECO:0000256" key="4">
    <source>
        <dbReference type="ARBA" id="ARBA00022496"/>
    </source>
</evidence>
<keyword evidence="5 11" id="KW-0812">Transmembrane</keyword>
<name>A0A562P8L4_9HYPH</name>
<evidence type="ECO:0000313" key="12">
    <source>
        <dbReference type="EMBL" id="TWI40336.1"/>
    </source>
</evidence>
<keyword evidence="13" id="KW-1185">Reference proteome</keyword>
<dbReference type="RefSeq" id="WP_145715491.1">
    <property type="nucleotide sequence ID" value="NZ_BSPF01000067.1"/>
</dbReference>
<evidence type="ECO:0000256" key="2">
    <source>
        <dbReference type="ARBA" id="ARBA00022448"/>
    </source>
</evidence>
<organism evidence="12 13">
    <name type="scientific">Mesorhizobium tianshanense</name>
    <dbReference type="NCBI Taxonomy" id="39844"/>
    <lineage>
        <taxon>Bacteria</taxon>
        <taxon>Pseudomonadati</taxon>
        <taxon>Pseudomonadota</taxon>
        <taxon>Alphaproteobacteria</taxon>
        <taxon>Hyphomicrobiales</taxon>
        <taxon>Phyllobacteriaceae</taxon>
        <taxon>Mesorhizobium</taxon>
    </lineage>
</organism>
<gene>
    <name evidence="12" type="ORF">IQ26_01532</name>
</gene>
<evidence type="ECO:0000256" key="1">
    <source>
        <dbReference type="ARBA" id="ARBA00004571"/>
    </source>
</evidence>
<keyword evidence="8" id="KW-0406">Ion transport</keyword>
<evidence type="ECO:0000256" key="9">
    <source>
        <dbReference type="ARBA" id="ARBA00023136"/>
    </source>
</evidence>
<evidence type="ECO:0000256" key="8">
    <source>
        <dbReference type="ARBA" id="ARBA00023065"/>
    </source>
</evidence>
<proteinExistence type="inferred from homology"/>
<evidence type="ECO:0000256" key="6">
    <source>
        <dbReference type="ARBA" id="ARBA00022729"/>
    </source>
</evidence>
<keyword evidence="12" id="KW-0675">Receptor</keyword>
<protein>
    <submittedName>
        <fullName evidence="12">Iron complex outermembrane receptor protein</fullName>
    </submittedName>
</protein>
<keyword evidence="6" id="KW-0732">Signal</keyword>
<keyword evidence="4" id="KW-0410">Iron transport</keyword>
<dbReference type="InterPro" id="IPR039426">
    <property type="entry name" value="TonB-dep_rcpt-like"/>
</dbReference>
<dbReference type="GO" id="GO:0009279">
    <property type="term" value="C:cell outer membrane"/>
    <property type="evidence" value="ECO:0007669"/>
    <property type="project" value="UniProtKB-SubCell"/>
</dbReference>
<dbReference type="SUPFAM" id="SSF56935">
    <property type="entry name" value="Porins"/>
    <property type="match status" value="1"/>
</dbReference>
<keyword evidence="2 11" id="KW-0813">Transport</keyword>
<evidence type="ECO:0000256" key="5">
    <source>
        <dbReference type="ARBA" id="ARBA00022692"/>
    </source>
</evidence>
<dbReference type="EMBL" id="VLKT01000007">
    <property type="protein sequence ID" value="TWI40336.1"/>
    <property type="molecule type" value="Genomic_DNA"/>
</dbReference>
<evidence type="ECO:0000256" key="11">
    <source>
        <dbReference type="PROSITE-ProRule" id="PRU01360"/>
    </source>
</evidence>
<keyword evidence="3 11" id="KW-1134">Transmembrane beta strand</keyword>
<dbReference type="OrthoDB" id="9760333at2"/>
<comment type="similarity">
    <text evidence="11">Belongs to the TonB-dependent receptor family.</text>
</comment>
<dbReference type="AlphaFoldDB" id="A0A562P8L4"/>
<dbReference type="PANTHER" id="PTHR32552">
    <property type="entry name" value="FERRICHROME IRON RECEPTOR-RELATED"/>
    <property type="match status" value="1"/>
</dbReference>
<dbReference type="InterPro" id="IPR036942">
    <property type="entry name" value="Beta-barrel_TonB_sf"/>
</dbReference>
<evidence type="ECO:0000256" key="10">
    <source>
        <dbReference type="ARBA" id="ARBA00023237"/>
    </source>
</evidence>
<keyword evidence="10 11" id="KW-0998">Cell outer membrane</keyword>
<comment type="subcellular location">
    <subcellularLocation>
        <location evidence="1 11">Cell outer membrane</location>
        <topology evidence="1 11">Multi-pass membrane protein</topology>
    </subcellularLocation>
</comment>
<dbReference type="Gene3D" id="2.40.170.20">
    <property type="entry name" value="TonB-dependent receptor, beta-barrel domain"/>
    <property type="match status" value="1"/>
</dbReference>